<proteinExistence type="predicted"/>
<evidence type="ECO:0000313" key="1">
    <source>
        <dbReference type="EMBL" id="JAD55357.1"/>
    </source>
</evidence>
<accession>A0A0A9B7T8</accession>
<protein>
    <submittedName>
        <fullName evidence="1">Uncharacterized protein</fullName>
    </submittedName>
</protein>
<organism evidence="1">
    <name type="scientific">Arundo donax</name>
    <name type="common">Giant reed</name>
    <name type="synonym">Donax arundinaceus</name>
    <dbReference type="NCBI Taxonomy" id="35708"/>
    <lineage>
        <taxon>Eukaryota</taxon>
        <taxon>Viridiplantae</taxon>
        <taxon>Streptophyta</taxon>
        <taxon>Embryophyta</taxon>
        <taxon>Tracheophyta</taxon>
        <taxon>Spermatophyta</taxon>
        <taxon>Magnoliopsida</taxon>
        <taxon>Liliopsida</taxon>
        <taxon>Poales</taxon>
        <taxon>Poaceae</taxon>
        <taxon>PACMAD clade</taxon>
        <taxon>Arundinoideae</taxon>
        <taxon>Arundineae</taxon>
        <taxon>Arundo</taxon>
    </lineage>
</organism>
<reference evidence="1" key="2">
    <citation type="journal article" date="2015" name="Data Brief">
        <title>Shoot transcriptome of the giant reed, Arundo donax.</title>
        <authorList>
            <person name="Barrero R.A."/>
            <person name="Guerrero F.D."/>
            <person name="Moolhuijzen P."/>
            <person name="Goolsby J.A."/>
            <person name="Tidwell J."/>
            <person name="Bellgard S.E."/>
            <person name="Bellgard M.I."/>
        </authorList>
    </citation>
    <scope>NUCLEOTIDE SEQUENCE</scope>
    <source>
        <tissue evidence="1">Shoot tissue taken approximately 20 cm above the soil surface</tissue>
    </source>
</reference>
<dbReference type="EMBL" id="GBRH01242538">
    <property type="protein sequence ID" value="JAD55357.1"/>
    <property type="molecule type" value="Transcribed_RNA"/>
</dbReference>
<name>A0A0A9B7T8_ARUDO</name>
<reference evidence="1" key="1">
    <citation type="submission" date="2014-09" db="EMBL/GenBank/DDBJ databases">
        <authorList>
            <person name="Magalhaes I.L.F."/>
            <person name="Oliveira U."/>
            <person name="Santos F.R."/>
            <person name="Vidigal T.H.D.A."/>
            <person name="Brescovit A.D."/>
            <person name="Santos A.J."/>
        </authorList>
    </citation>
    <scope>NUCLEOTIDE SEQUENCE</scope>
    <source>
        <tissue evidence="1">Shoot tissue taken approximately 20 cm above the soil surface</tissue>
    </source>
</reference>
<sequence length="79" mass="9366">MISQLLSRNYQHLWCTCQNFVPWNTDPVNVGSLMISSLVAQHFLRMPILFIFLHIHGILVPHEHWWQQPSRQQGWFSAP</sequence>
<dbReference type="AlphaFoldDB" id="A0A0A9B7T8"/>